<proteinExistence type="inferred from homology"/>
<dbReference type="Proteomes" id="UP000467700">
    <property type="component" value="Unassembled WGS sequence"/>
</dbReference>
<evidence type="ECO:0000256" key="3">
    <source>
        <dbReference type="ARBA" id="ARBA00022630"/>
    </source>
</evidence>
<dbReference type="InterPro" id="IPR016167">
    <property type="entry name" value="FAD-bd_PCMH_sub1"/>
</dbReference>
<accession>A0A8S0XS18</accession>
<sequence>MSEIDTTKFAFDFKGDIITPGHPAYTTAISRRAQNAARKAKVVAFVKDNQDVVHALKFAQENKLPIAVRGGGHNAAGASSIEGGFVIYLSRYLNGARVDTSKKLAYVGGGAVWEAVDKAAIKHGLATVGGTVNHTGVGGLVLGGGYGWLTASYGLATDNLIQVTIVTADGSILTVNETENPDLYFAVRGGGGNFGVVTEFVLRLHPQRPTVYSGIVVYPAKAAEKLHEASEKWWKQAADDESMLKIVTVDPDGKAIIAVLPFYNGIEAEGRERFKGIIEAGLVKDMSKEIPYEELNSLQNPLAKHGSGVYMKGVALRRVHLPSFVKAHKRLAEIISGGVFRGAITYEFFGLKKVNAVPIDATAFRREMAGNVLINILWDVSQDRTEEARKLTHELCAIVLEGQQGISESESLGYSNYDHDTAISDKAKLVFGANYPRLQGIKKRYDPDNVFDRWFPITPA</sequence>
<dbReference type="Pfam" id="PF01565">
    <property type="entry name" value="FAD_binding_4"/>
    <property type="match status" value="1"/>
</dbReference>
<evidence type="ECO:0000256" key="2">
    <source>
        <dbReference type="ARBA" id="ARBA00005466"/>
    </source>
</evidence>
<protein>
    <recommendedName>
        <fullName evidence="6">FAD-binding PCMH-type domain-containing protein</fullName>
    </recommendedName>
</protein>
<dbReference type="InterPro" id="IPR036318">
    <property type="entry name" value="FAD-bd_PCMH-like_sf"/>
</dbReference>
<comment type="caution">
    <text evidence="7">The sequence shown here is derived from an EMBL/GenBank/DDBJ whole genome shotgun (WGS) entry which is preliminary data.</text>
</comment>
<dbReference type="Gene3D" id="3.40.462.20">
    <property type="match status" value="1"/>
</dbReference>
<dbReference type="PANTHER" id="PTHR42973">
    <property type="entry name" value="BINDING OXIDOREDUCTASE, PUTATIVE (AFU_ORTHOLOGUE AFUA_1G17690)-RELATED"/>
    <property type="match status" value="1"/>
</dbReference>
<evidence type="ECO:0000313" key="7">
    <source>
        <dbReference type="EMBL" id="CAA7269963.1"/>
    </source>
</evidence>
<evidence type="ECO:0000313" key="8">
    <source>
        <dbReference type="Proteomes" id="UP000467700"/>
    </source>
</evidence>
<evidence type="ECO:0000256" key="1">
    <source>
        <dbReference type="ARBA" id="ARBA00001974"/>
    </source>
</evidence>
<dbReference type="EMBL" id="CACVBS010000083">
    <property type="protein sequence ID" value="CAA7269963.1"/>
    <property type="molecule type" value="Genomic_DNA"/>
</dbReference>
<dbReference type="InterPro" id="IPR012951">
    <property type="entry name" value="BBE"/>
</dbReference>
<dbReference type="GO" id="GO:0016491">
    <property type="term" value="F:oxidoreductase activity"/>
    <property type="evidence" value="ECO:0007669"/>
    <property type="project" value="UniProtKB-KW"/>
</dbReference>
<dbReference type="OrthoDB" id="415825at2759"/>
<dbReference type="Pfam" id="PF08031">
    <property type="entry name" value="BBE"/>
    <property type="match status" value="1"/>
</dbReference>
<evidence type="ECO:0000259" key="6">
    <source>
        <dbReference type="PROSITE" id="PS51387"/>
    </source>
</evidence>
<keyword evidence="5" id="KW-0560">Oxidoreductase</keyword>
<dbReference type="InterPro" id="IPR006094">
    <property type="entry name" value="Oxid_FAD_bind_N"/>
</dbReference>
<keyword evidence="3" id="KW-0285">Flavoprotein</keyword>
<evidence type="ECO:0000256" key="4">
    <source>
        <dbReference type="ARBA" id="ARBA00022827"/>
    </source>
</evidence>
<organism evidence="7 8">
    <name type="scientific">Cyclocybe aegerita</name>
    <name type="common">Black poplar mushroom</name>
    <name type="synonym">Agrocybe aegerita</name>
    <dbReference type="NCBI Taxonomy" id="1973307"/>
    <lineage>
        <taxon>Eukaryota</taxon>
        <taxon>Fungi</taxon>
        <taxon>Dikarya</taxon>
        <taxon>Basidiomycota</taxon>
        <taxon>Agaricomycotina</taxon>
        <taxon>Agaricomycetes</taxon>
        <taxon>Agaricomycetidae</taxon>
        <taxon>Agaricales</taxon>
        <taxon>Agaricineae</taxon>
        <taxon>Bolbitiaceae</taxon>
        <taxon>Cyclocybe</taxon>
    </lineage>
</organism>
<keyword evidence="8" id="KW-1185">Reference proteome</keyword>
<dbReference type="PROSITE" id="PS51387">
    <property type="entry name" value="FAD_PCMH"/>
    <property type="match status" value="1"/>
</dbReference>
<name>A0A8S0XS18_CYCAE</name>
<evidence type="ECO:0000256" key="5">
    <source>
        <dbReference type="ARBA" id="ARBA00023002"/>
    </source>
</evidence>
<dbReference type="PANTHER" id="PTHR42973:SF39">
    <property type="entry name" value="FAD-BINDING PCMH-TYPE DOMAIN-CONTAINING PROTEIN"/>
    <property type="match status" value="1"/>
</dbReference>
<reference evidence="7 8" key="1">
    <citation type="submission" date="2020-01" db="EMBL/GenBank/DDBJ databases">
        <authorList>
            <person name="Gupta K D."/>
        </authorList>
    </citation>
    <scope>NUCLEOTIDE SEQUENCE [LARGE SCALE GENOMIC DNA]</scope>
</reference>
<dbReference type="InterPro" id="IPR016169">
    <property type="entry name" value="FAD-bd_PCMH_sub2"/>
</dbReference>
<comment type="similarity">
    <text evidence="2">Belongs to the oxygen-dependent FAD-linked oxidoreductase family.</text>
</comment>
<dbReference type="InterPro" id="IPR016166">
    <property type="entry name" value="FAD-bd_PCMH"/>
</dbReference>
<dbReference type="InterPro" id="IPR050416">
    <property type="entry name" value="FAD-linked_Oxidoreductase"/>
</dbReference>
<comment type="cofactor">
    <cofactor evidence="1">
        <name>FAD</name>
        <dbReference type="ChEBI" id="CHEBI:57692"/>
    </cofactor>
</comment>
<dbReference type="Gene3D" id="3.30.43.10">
    <property type="entry name" value="Uridine Diphospho-n-acetylenolpyruvylglucosamine Reductase, domain 2"/>
    <property type="match status" value="1"/>
</dbReference>
<dbReference type="Gene3D" id="3.30.465.10">
    <property type="match status" value="1"/>
</dbReference>
<dbReference type="SUPFAM" id="SSF56176">
    <property type="entry name" value="FAD-binding/transporter-associated domain-like"/>
    <property type="match status" value="1"/>
</dbReference>
<feature type="domain" description="FAD-binding PCMH-type" evidence="6">
    <location>
        <begin position="35"/>
        <end position="207"/>
    </location>
</feature>
<gene>
    <name evidence="7" type="ORF">AAE3_LOCUS12216</name>
</gene>
<dbReference type="AlphaFoldDB" id="A0A8S0XS18"/>
<keyword evidence="4" id="KW-0274">FAD</keyword>
<dbReference type="GO" id="GO:0071949">
    <property type="term" value="F:FAD binding"/>
    <property type="evidence" value="ECO:0007669"/>
    <property type="project" value="InterPro"/>
</dbReference>